<reference evidence="2" key="1">
    <citation type="journal article" date="2016" name="Front. Microbiol.">
        <title>Genome Sequence of the Piezophilic, Mesophilic Sulfate-Reducing Bacterium Desulfovibrio indicus J2T.</title>
        <authorList>
            <person name="Cao J."/>
            <person name="Maignien L."/>
            <person name="Shao Z."/>
            <person name="Alain K."/>
            <person name="Jebbar M."/>
        </authorList>
    </citation>
    <scope>NUCLEOTIDE SEQUENCE</scope>
    <source>
        <strain evidence="2">NBRC 103626</strain>
    </source>
</reference>
<dbReference type="EMBL" id="BPQM01000143">
    <property type="protein sequence ID" value="GJD81531.1"/>
    <property type="molecule type" value="Genomic_DNA"/>
</dbReference>
<reference evidence="2" key="2">
    <citation type="submission" date="2021-08" db="EMBL/GenBank/DDBJ databases">
        <authorList>
            <person name="Tani A."/>
            <person name="Ola A."/>
            <person name="Ogura Y."/>
            <person name="Katsura K."/>
            <person name="Hayashi T."/>
        </authorList>
    </citation>
    <scope>NUCLEOTIDE SEQUENCE</scope>
    <source>
        <strain evidence="2">NBRC 103626</strain>
    </source>
</reference>
<gene>
    <name evidence="2" type="ORF">NBEOAGPD_4784</name>
</gene>
<comment type="caution">
    <text evidence="2">The sequence shown here is derived from an EMBL/GenBank/DDBJ whole genome shotgun (WGS) entry which is preliminary data.</text>
</comment>
<keyword evidence="3" id="KW-1185">Reference proteome</keyword>
<sequence length="63" mass="6657">MPWLRIRYCGVSRYLSNSAAQSAAESGGTAPVTGRHSVIERPEPVSRVAPPTATIATTRAATM</sequence>
<feature type="region of interest" description="Disordered" evidence="1">
    <location>
        <begin position="20"/>
        <end position="63"/>
    </location>
</feature>
<evidence type="ECO:0000313" key="2">
    <source>
        <dbReference type="EMBL" id="GJD81531.1"/>
    </source>
</evidence>
<protein>
    <submittedName>
        <fullName evidence="2">Uncharacterized protein</fullName>
    </submittedName>
</protein>
<name>A0AA37HTT3_9HYPH</name>
<organism evidence="2 3">
    <name type="scientific">Methylobacterium gregans</name>
    <dbReference type="NCBI Taxonomy" id="374424"/>
    <lineage>
        <taxon>Bacteria</taxon>
        <taxon>Pseudomonadati</taxon>
        <taxon>Pseudomonadota</taxon>
        <taxon>Alphaproteobacteria</taxon>
        <taxon>Hyphomicrobiales</taxon>
        <taxon>Methylobacteriaceae</taxon>
        <taxon>Methylobacterium</taxon>
    </lineage>
</organism>
<feature type="compositionally biased region" description="Low complexity" evidence="1">
    <location>
        <begin position="49"/>
        <end position="63"/>
    </location>
</feature>
<accession>A0AA37HTT3</accession>
<dbReference type="AlphaFoldDB" id="A0AA37HTT3"/>
<evidence type="ECO:0000313" key="3">
    <source>
        <dbReference type="Proteomes" id="UP001055108"/>
    </source>
</evidence>
<proteinExistence type="predicted"/>
<evidence type="ECO:0000256" key="1">
    <source>
        <dbReference type="SAM" id="MobiDB-lite"/>
    </source>
</evidence>
<dbReference type="Proteomes" id="UP001055108">
    <property type="component" value="Unassembled WGS sequence"/>
</dbReference>